<dbReference type="STRING" id="453.Lfee_0895"/>
<name>A0A0W0U1Y2_9GAMM</name>
<reference evidence="1 3" key="1">
    <citation type="submission" date="2015-11" db="EMBL/GenBank/DDBJ databases">
        <title>Genomic analysis of 38 Legionella species identifies large and diverse effector repertoires.</title>
        <authorList>
            <person name="Burstein D."/>
            <person name="Amaro F."/>
            <person name="Zusman T."/>
            <person name="Lifshitz Z."/>
            <person name="Cohen O."/>
            <person name="Gilbert J.A."/>
            <person name="Pupko T."/>
            <person name="Shuman H.A."/>
            <person name="Segal G."/>
        </authorList>
    </citation>
    <scope>NUCLEOTIDE SEQUENCE [LARGE SCALE GENOMIC DNA]</scope>
    <source>
        <strain evidence="1 3">WO-44C</strain>
    </source>
</reference>
<dbReference type="PATRIC" id="fig|453.4.peg.966"/>
<evidence type="ECO:0000313" key="2">
    <source>
        <dbReference type="EMBL" id="SPX59867.1"/>
    </source>
</evidence>
<dbReference type="InterPro" id="IPR032675">
    <property type="entry name" value="LRR_dom_sf"/>
</dbReference>
<keyword evidence="3" id="KW-1185">Reference proteome</keyword>
<reference evidence="2 4" key="2">
    <citation type="submission" date="2018-06" db="EMBL/GenBank/DDBJ databases">
        <authorList>
            <consortium name="Pathogen Informatics"/>
            <person name="Doyle S."/>
        </authorList>
    </citation>
    <scope>NUCLEOTIDE SEQUENCE [LARGE SCALE GENOMIC DNA]</scope>
    <source>
        <strain evidence="2 4">NCTC12022</strain>
    </source>
</reference>
<evidence type="ECO:0000313" key="3">
    <source>
        <dbReference type="Proteomes" id="UP000054698"/>
    </source>
</evidence>
<evidence type="ECO:0000313" key="1">
    <source>
        <dbReference type="EMBL" id="KTD02050.1"/>
    </source>
</evidence>
<dbReference type="EMBL" id="UASS01000004">
    <property type="protein sequence ID" value="SPX59867.1"/>
    <property type="molecule type" value="Genomic_DNA"/>
</dbReference>
<dbReference type="Gene3D" id="3.80.10.10">
    <property type="entry name" value="Ribonuclease Inhibitor"/>
    <property type="match status" value="1"/>
</dbReference>
<accession>A0A0W0U1Y2</accession>
<dbReference type="EMBL" id="LNYB01000026">
    <property type="protein sequence ID" value="KTD02050.1"/>
    <property type="molecule type" value="Genomic_DNA"/>
</dbReference>
<sequence>MPLLHEYSQRDLIMSGLPTLKLNDSKVNLAKSIKTLSTDTTRLDLSENYLGLKNIDKVTQVLKTIPPWVTTLSLASNHLNYLNGDHLIEILSSIPKTITTLYLSSNLLDILPGNVLKRAFAAMPDGLSELILSRQAFGLSEADELAEAFTGLSPNIITMDVTETLLGGLSLKSLLKLKNSLPHLRKIYLSYDEVSTMSEQKLAALFDIFPNVARENIIFIKDGVALNDSNDLNLDLANFLRKQEIKSVVPSLLNQCAFFIKRDALNHDTSSLPAELQEKVNSF</sequence>
<dbReference type="AlphaFoldDB" id="A0A0W0U1Y2"/>
<evidence type="ECO:0000313" key="4">
    <source>
        <dbReference type="Proteomes" id="UP000251942"/>
    </source>
</evidence>
<dbReference type="SUPFAM" id="SSF52047">
    <property type="entry name" value="RNI-like"/>
    <property type="match status" value="1"/>
</dbReference>
<protein>
    <submittedName>
        <fullName evidence="1 2">Leucine-rich repeat-containing protein</fullName>
    </submittedName>
</protein>
<dbReference type="Proteomes" id="UP000054698">
    <property type="component" value="Unassembled WGS sequence"/>
</dbReference>
<proteinExistence type="predicted"/>
<gene>
    <name evidence="1" type="primary">legL6_2</name>
    <name evidence="1" type="ORF">Lfee_0895</name>
    <name evidence="2" type="ORF">NCTC12022_00578</name>
</gene>
<dbReference type="Proteomes" id="UP000251942">
    <property type="component" value="Unassembled WGS sequence"/>
</dbReference>
<organism evidence="1 3">
    <name type="scientific">Legionella feeleii</name>
    <dbReference type="NCBI Taxonomy" id="453"/>
    <lineage>
        <taxon>Bacteria</taxon>
        <taxon>Pseudomonadati</taxon>
        <taxon>Pseudomonadota</taxon>
        <taxon>Gammaproteobacteria</taxon>
        <taxon>Legionellales</taxon>
        <taxon>Legionellaceae</taxon>
        <taxon>Legionella</taxon>
    </lineage>
</organism>